<comment type="caution">
    <text evidence="3">The sequence shown here is derived from an EMBL/GenBank/DDBJ whole genome shotgun (WGS) entry which is preliminary data.</text>
</comment>
<name>A0A8S1HAM9_9PELO</name>
<protein>
    <submittedName>
        <fullName evidence="3">Uncharacterized protein</fullName>
    </submittedName>
</protein>
<keyword evidence="1" id="KW-0175">Coiled coil</keyword>
<evidence type="ECO:0000313" key="4">
    <source>
        <dbReference type="Proteomes" id="UP000835052"/>
    </source>
</evidence>
<feature type="compositionally biased region" description="Low complexity" evidence="2">
    <location>
        <begin position="83"/>
        <end position="92"/>
    </location>
</feature>
<reference evidence="3" key="1">
    <citation type="submission" date="2020-10" db="EMBL/GenBank/DDBJ databases">
        <authorList>
            <person name="Kikuchi T."/>
        </authorList>
    </citation>
    <scope>NUCLEOTIDE SEQUENCE</scope>
    <source>
        <strain evidence="3">NKZ352</strain>
    </source>
</reference>
<proteinExistence type="predicted"/>
<feature type="coiled-coil region" evidence="1">
    <location>
        <begin position="128"/>
        <end position="155"/>
    </location>
</feature>
<feature type="region of interest" description="Disordered" evidence="2">
    <location>
        <begin position="62"/>
        <end position="92"/>
    </location>
</feature>
<dbReference type="EMBL" id="CAJGYM010000026">
    <property type="protein sequence ID" value="CAD6192232.1"/>
    <property type="molecule type" value="Genomic_DNA"/>
</dbReference>
<keyword evidence="4" id="KW-1185">Reference proteome</keyword>
<feature type="compositionally biased region" description="Basic and acidic residues" evidence="2">
    <location>
        <begin position="69"/>
        <end position="82"/>
    </location>
</feature>
<dbReference type="Proteomes" id="UP000835052">
    <property type="component" value="Unassembled WGS sequence"/>
</dbReference>
<dbReference type="AlphaFoldDB" id="A0A8S1HAM9"/>
<evidence type="ECO:0000313" key="3">
    <source>
        <dbReference type="EMBL" id="CAD6192232.1"/>
    </source>
</evidence>
<evidence type="ECO:0000256" key="2">
    <source>
        <dbReference type="SAM" id="MobiDB-lite"/>
    </source>
</evidence>
<evidence type="ECO:0000256" key="1">
    <source>
        <dbReference type="SAM" id="Coils"/>
    </source>
</evidence>
<organism evidence="3 4">
    <name type="scientific">Caenorhabditis auriculariae</name>
    <dbReference type="NCBI Taxonomy" id="2777116"/>
    <lineage>
        <taxon>Eukaryota</taxon>
        <taxon>Metazoa</taxon>
        <taxon>Ecdysozoa</taxon>
        <taxon>Nematoda</taxon>
        <taxon>Chromadorea</taxon>
        <taxon>Rhabditida</taxon>
        <taxon>Rhabditina</taxon>
        <taxon>Rhabditomorpha</taxon>
        <taxon>Rhabditoidea</taxon>
        <taxon>Rhabditidae</taxon>
        <taxon>Peloderinae</taxon>
        <taxon>Caenorhabditis</taxon>
    </lineage>
</organism>
<dbReference type="OrthoDB" id="5871698at2759"/>
<gene>
    <name evidence="3" type="ORF">CAUJ_LOCUS8151</name>
</gene>
<accession>A0A8S1HAM9</accession>
<sequence length="204" mass="23024">MKPSYTYPFLHTARSPEAEEFRNATPQGFLSTNDDEDMASVSIRVHTTEGADVVVAPSDTVDPSAANVCDRRSSSRDSRRESSNSFVRRSRASSAFGENGDLALDGSINRARKTQSVRNAEPGLRSMLYGLDQKLEKEEAEAKKLQKKMLCASDSSERREVLVQTTCQRNVGLQVHNSDYPDYRSLFVSFFFGRMMVTLFWWML</sequence>